<organism evidence="1">
    <name type="scientific">Pfiesteria piscicida</name>
    <name type="common">Phantom dinoflagellate</name>
    <dbReference type="NCBI Taxonomy" id="71001"/>
    <lineage>
        <taxon>Eukaryota</taxon>
        <taxon>Sar</taxon>
        <taxon>Alveolata</taxon>
        <taxon>Dinophyceae</taxon>
        <taxon>Peridiniales</taxon>
        <taxon>Pfiesteriaceae</taxon>
        <taxon>Pfiesteria</taxon>
    </lineage>
</organism>
<dbReference type="EMBL" id="DQ864955">
    <property type="protein sequence ID" value="ABI14368.1"/>
    <property type="molecule type" value="mRNA"/>
</dbReference>
<accession>A3E3V1</accession>
<evidence type="ECO:0000313" key="1">
    <source>
        <dbReference type="EMBL" id="ABI14368.1"/>
    </source>
</evidence>
<reference evidence="1" key="1">
    <citation type="journal article" date="2007" name="Proc. Natl. Acad. Sci. U.S.A.">
        <title>Spliced leader RNA trans-splicing in dinoflagellates.</title>
        <authorList>
            <person name="Zhang H."/>
            <person name="Hou Y."/>
            <person name="Miranda L."/>
            <person name="Campbell D.A."/>
            <person name="Sturm N.R."/>
            <person name="Gaasterland T."/>
            <person name="Lin S."/>
        </authorList>
    </citation>
    <scope>NUCLEOTIDE SEQUENCE</scope>
</reference>
<name>A3E3V1_PFIPI</name>
<sequence>MAVAKGRHRISSTCRGASCCERTFFVARPRPAASR</sequence>
<dbReference type="AlphaFoldDB" id="A3E3V1"/>
<protein>
    <submittedName>
        <fullName evidence="1">Uncharacterized protein</fullName>
    </submittedName>
</protein>
<proteinExistence type="evidence at transcript level"/>